<dbReference type="Pfam" id="PF00248">
    <property type="entry name" value="Aldo_ket_red"/>
    <property type="match status" value="1"/>
</dbReference>
<evidence type="ECO:0000256" key="3">
    <source>
        <dbReference type="ARBA" id="ARBA00023002"/>
    </source>
</evidence>
<dbReference type="EMBL" id="FOWD01000001">
    <property type="protein sequence ID" value="SFN75577.1"/>
    <property type="molecule type" value="Genomic_DNA"/>
</dbReference>
<accession>A0A1I5BLN3</accession>
<dbReference type="AlphaFoldDB" id="A0A1I5BLN3"/>
<evidence type="ECO:0000256" key="4">
    <source>
        <dbReference type="PIRSR" id="PIRSR000097-1"/>
    </source>
</evidence>
<dbReference type="GO" id="GO:0016616">
    <property type="term" value="F:oxidoreductase activity, acting on the CH-OH group of donors, NAD or NADP as acceptor"/>
    <property type="evidence" value="ECO:0007669"/>
    <property type="project" value="UniProtKB-ARBA"/>
</dbReference>
<dbReference type="RefSeq" id="WP_091683477.1">
    <property type="nucleotide sequence ID" value="NZ_BAABFM010000003.1"/>
</dbReference>
<feature type="site" description="Lowers pKa of active site Tyr" evidence="6">
    <location>
        <position position="81"/>
    </location>
</feature>
<dbReference type="InterPro" id="IPR023210">
    <property type="entry name" value="NADP_OxRdtase_dom"/>
</dbReference>
<feature type="binding site" evidence="5">
    <location>
        <position position="114"/>
    </location>
    <ligand>
        <name>substrate</name>
    </ligand>
</feature>
<evidence type="ECO:0000256" key="5">
    <source>
        <dbReference type="PIRSR" id="PIRSR000097-2"/>
    </source>
</evidence>
<dbReference type="PRINTS" id="PR00069">
    <property type="entry name" value="ALDKETRDTASE"/>
</dbReference>
<reference evidence="8 9" key="1">
    <citation type="submission" date="2016-10" db="EMBL/GenBank/DDBJ databases">
        <authorList>
            <person name="de Groot N.N."/>
        </authorList>
    </citation>
    <scope>NUCLEOTIDE SEQUENCE [LARGE SCALE GENOMIC DNA]</scope>
    <source>
        <strain evidence="8 9">DSM 1283</strain>
    </source>
</reference>
<dbReference type="PROSITE" id="PS00798">
    <property type="entry name" value="ALDOKETO_REDUCTASE_1"/>
    <property type="match status" value="1"/>
</dbReference>
<dbReference type="Proteomes" id="UP000198806">
    <property type="component" value="Unassembled WGS sequence"/>
</dbReference>
<feature type="domain" description="NADP-dependent oxidoreductase" evidence="7">
    <location>
        <begin position="23"/>
        <end position="272"/>
    </location>
</feature>
<keyword evidence="2" id="KW-0521">NADP</keyword>
<dbReference type="InterPro" id="IPR018170">
    <property type="entry name" value="Aldo/ket_reductase_CS"/>
</dbReference>
<dbReference type="PROSITE" id="PS00062">
    <property type="entry name" value="ALDOKETO_REDUCTASE_2"/>
    <property type="match status" value="1"/>
</dbReference>
<feature type="active site" description="Proton donor" evidence="4">
    <location>
        <position position="56"/>
    </location>
</feature>
<dbReference type="PANTHER" id="PTHR43827:SF3">
    <property type="entry name" value="NADP-DEPENDENT OXIDOREDUCTASE DOMAIN-CONTAINING PROTEIN"/>
    <property type="match status" value="1"/>
</dbReference>
<sequence length="295" mass="33511">MNNTCTNLSSTLDLSNGVKIPCIGFGTWKMPDEVVEDAVSNAITCGYRHIDTAAAYFNEAGVGKGIKKSGIRREELFVTSKLPNAHHGYENTLASFHESLKRLDLDYLDLYLIHWPVVEEHKDCYEEDIIETWQAFEKLYEEGKIRAIGVSNFMIEHLEILIKNSKIKPMVNQIQLNPQCTEDKLLAYCRENNICVEGWSPLIQGKAFEREILQDMARKYNKTIAQICVRFVFQLGAIPIPKSANPDRIINNGDVFDFEISEEDMKAIASLNVYGRIGDQPNVPRKFQNAGFKIS</sequence>
<dbReference type="InterPro" id="IPR020471">
    <property type="entry name" value="AKR"/>
</dbReference>
<keyword evidence="9" id="KW-1185">Reference proteome</keyword>
<name>A0A1I5BLN3_9FIRM</name>
<keyword evidence="3" id="KW-0560">Oxidoreductase</keyword>
<evidence type="ECO:0000256" key="6">
    <source>
        <dbReference type="PIRSR" id="PIRSR000097-3"/>
    </source>
</evidence>
<protein>
    <submittedName>
        <fullName evidence="8">Aldo/keto reductase</fullName>
    </submittedName>
</protein>
<evidence type="ECO:0000259" key="7">
    <source>
        <dbReference type="Pfam" id="PF00248"/>
    </source>
</evidence>
<proteinExistence type="inferred from homology"/>
<dbReference type="PIRSF" id="PIRSF000097">
    <property type="entry name" value="AKR"/>
    <property type="match status" value="1"/>
</dbReference>
<evidence type="ECO:0000313" key="9">
    <source>
        <dbReference type="Proteomes" id="UP000198806"/>
    </source>
</evidence>
<evidence type="ECO:0000256" key="1">
    <source>
        <dbReference type="ARBA" id="ARBA00007905"/>
    </source>
</evidence>
<gene>
    <name evidence="8" type="ORF">SAMN04489757_10181</name>
</gene>
<dbReference type="FunFam" id="3.20.20.100:FF:000015">
    <property type="entry name" value="Oxidoreductase, aldo/keto reductase family"/>
    <property type="match status" value="1"/>
</dbReference>
<dbReference type="STRING" id="1527.SAMN04489757_10181"/>
<dbReference type="Gene3D" id="3.20.20.100">
    <property type="entry name" value="NADP-dependent oxidoreductase domain"/>
    <property type="match status" value="1"/>
</dbReference>
<evidence type="ECO:0000256" key="2">
    <source>
        <dbReference type="ARBA" id="ARBA00022857"/>
    </source>
</evidence>
<comment type="similarity">
    <text evidence="1">Belongs to the aldo/keto reductase family.</text>
</comment>
<dbReference type="InterPro" id="IPR036812">
    <property type="entry name" value="NAD(P)_OxRdtase_dom_sf"/>
</dbReference>
<dbReference type="OrthoDB" id="9804790at2"/>
<evidence type="ECO:0000313" key="8">
    <source>
        <dbReference type="EMBL" id="SFN75577.1"/>
    </source>
</evidence>
<dbReference type="SUPFAM" id="SSF51430">
    <property type="entry name" value="NAD(P)-linked oxidoreductase"/>
    <property type="match status" value="1"/>
</dbReference>
<dbReference type="PANTHER" id="PTHR43827">
    <property type="entry name" value="2,5-DIKETO-D-GLUCONIC ACID REDUCTASE"/>
    <property type="match status" value="1"/>
</dbReference>
<organism evidence="8 9">
    <name type="scientific">Anaerocolumna aminovalerica</name>
    <dbReference type="NCBI Taxonomy" id="1527"/>
    <lineage>
        <taxon>Bacteria</taxon>
        <taxon>Bacillati</taxon>
        <taxon>Bacillota</taxon>
        <taxon>Clostridia</taxon>
        <taxon>Lachnospirales</taxon>
        <taxon>Lachnospiraceae</taxon>
        <taxon>Anaerocolumna</taxon>
    </lineage>
</organism>